<evidence type="ECO:0000313" key="3">
    <source>
        <dbReference type="EMBL" id="EDY20101.1"/>
    </source>
</evidence>
<feature type="compositionally biased region" description="Low complexity" evidence="2">
    <location>
        <begin position="440"/>
        <end position="458"/>
    </location>
</feature>
<dbReference type="InParanoid" id="B4D189"/>
<keyword evidence="1" id="KW-0175">Coiled coil</keyword>
<accession>B4D189</accession>
<feature type="region of interest" description="Disordered" evidence="2">
    <location>
        <begin position="423"/>
        <end position="524"/>
    </location>
</feature>
<dbReference type="AlphaFoldDB" id="B4D189"/>
<evidence type="ECO:0000313" key="4">
    <source>
        <dbReference type="Proteomes" id="UP000005824"/>
    </source>
</evidence>
<comment type="caution">
    <text evidence="3">The sequence shown here is derived from an EMBL/GenBank/DDBJ whole genome shotgun (WGS) entry which is preliminary data.</text>
</comment>
<gene>
    <name evidence="3" type="ORF">CfE428DRAFT_2690</name>
</gene>
<keyword evidence="4" id="KW-1185">Reference proteome</keyword>
<feature type="compositionally biased region" description="Low complexity" evidence="2">
    <location>
        <begin position="476"/>
        <end position="524"/>
    </location>
</feature>
<name>B4D189_9BACT</name>
<reference evidence="3 4" key="1">
    <citation type="journal article" date="2011" name="J. Bacteriol.">
        <title>Genome sequence of Chthoniobacter flavus Ellin428, an aerobic heterotrophic soil bacterium.</title>
        <authorList>
            <person name="Kant R."/>
            <person name="van Passel M.W."/>
            <person name="Palva A."/>
            <person name="Lucas S."/>
            <person name="Lapidus A."/>
            <person name="Glavina Del Rio T."/>
            <person name="Dalin E."/>
            <person name="Tice H."/>
            <person name="Bruce D."/>
            <person name="Goodwin L."/>
            <person name="Pitluck S."/>
            <person name="Larimer F.W."/>
            <person name="Land M.L."/>
            <person name="Hauser L."/>
            <person name="Sangwan P."/>
            <person name="de Vos W.M."/>
            <person name="Janssen P.H."/>
            <person name="Smidt H."/>
        </authorList>
    </citation>
    <scope>NUCLEOTIDE SEQUENCE [LARGE SCALE GENOMIC DNA]</scope>
    <source>
        <strain evidence="3 4">Ellin428</strain>
    </source>
</reference>
<protein>
    <submittedName>
        <fullName evidence="3">Uncharacterized protein</fullName>
    </submittedName>
</protein>
<feature type="region of interest" description="Disordered" evidence="2">
    <location>
        <begin position="310"/>
        <end position="410"/>
    </location>
</feature>
<evidence type="ECO:0000256" key="2">
    <source>
        <dbReference type="SAM" id="MobiDB-lite"/>
    </source>
</evidence>
<dbReference type="Proteomes" id="UP000005824">
    <property type="component" value="Unassembled WGS sequence"/>
</dbReference>
<dbReference type="EMBL" id="ABVL01000006">
    <property type="protein sequence ID" value="EDY20101.1"/>
    <property type="molecule type" value="Genomic_DNA"/>
</dbReference>
<feature type="coiled-coil region" evidence="1">
    <location>
        <begin position="29"/>
        <end position="60"/>
    </location>
</feature>
<dbReference type="STRING" id="497964.CfE428DRAFT_2690"/>
<evidence type="ECO:0000256" key="1">
    <source>
        <dbReference type="SAM" id="Coils"/>
    </source>
</evidence>
<dbReference type="RefSeq" id="WP_006980015.1">
    <property type="nucleotide sequence ID" value="NZ_ABVL01000006.1"/>
</dbReference>
<feature type="coiled-coil region" evidence="1">
    <location>
        <begin position="680"/>
        <end position="731"/>
    </location>
</feature>
<feature type="compositionally biased region" description="Basic and acidic residues" evidence="2">
    <location>
        <begin position="375"/>
        <end position="388"/>
    </location>
</feature>
<organism evidence="3 4">
    <name type="scientific">Chthoniobacter flavus Ellin428</name>
    <dbReference type="NCBI Taxonomy" id="497964"/>
    <lineage>
        <taxon>Bacteria</taxon>
        <taxon>Pseudomonadati</taxon>
        <taxon>Verrucomicrobiota</taxon>
        <taxon>Spartobacteria</taxon>
        <taxon>Chthoniobacterales</taxon>
        <taxon>Chthoniobacteraceae</taxon>
        <taxon>Chthoniobacter</taxon>
    </lineage>
</organism>
<proteinExistence type="predicted"/>
<feature type="region of interest" description="Disordered" evidence="2">
    <location>
        <begin position="801"/>
        <end position="881"/>
    </location>
</feature>
<feature type="compositionally biased region" description="Basic and acidic residues" evidence="2">
    <location>
        <begin position="322"/>
        <end position="344"/>
    </location>
</feature>
<feature type="compositionally biased region" description="Low complexity" evidence="2">
    <location>
        <begin position="801"/>
        <end position="859"/>
    </location>
</feature>
<feature type="compositionally biased region" description="Low complexity" evidence="2">
    <location>
        <begin position="398"/>
        <end position="410"/>
    </location>
</feature>
<sequence precursor="true">MKRLPFLLALACSILPAVHGENVQPSERIREGEARQQQLRGEAQKLVDQLDSMLDEYQRNALGGEDTKTLQALRDSLARLSVDEMKQVVDLLEKARGAQDAGEAKQRVADAYTSQKAILAQMGKLLAQHQHDQQSAEIAQQLAQLAERQAVNLQNGITLGQWSEGKKPENFEAAAQANLQGQQAEQAAIANELKALAQRVASFAREPENAEQAARFRKGLEDIQKVQPSVENAAGALKEGQLFKAVTDEKNARDAMRRLAKDIAPPPERSETLRKAQKELAKAIEDQKEIVKDTEKAAGGEQDFDKWLEQQKKANPRLAKTPLEKLKSDARLQKQFEAQKKGRPDMVAAQEQKQGEIAGRNDEMAQSLAKTAPEAARDLKAAQEKMQDARSAMSDHNAPAAAKNAQDALAAMQMADAKLQQELGKEEALAGKSGDPVKDLQALQQQAQALAQQQAEAAKNPDKSMQAAMAQKVNELAKQAAAMAPKAAPAAQQAAAQAQQAAQAAQANQPAQAAQAQQAAAQNLAQAAQQIAQQAAAAQQAQQQQAAAQQAEKQLAEIIIAEQKLQVDTAKSAVVVQKRKVAKASDFKGQPEKQGEIGQQTATFVGNLPPDAPAAKSALEAAQLAMTDAQTALGKPEVQPAQFNEALALEKLYAAQTAVNAAVEQAQQAMPQQPNAQPNAAQVAAQLAQAQQQVAQANQALQQAQQPGQPAAAQQQAAQKAAAQLAQAAAQAGQAAAQTMPGNATVQQAAQAGAQAAAKGAVQAAGQNLPAAQAQAQAAQQALAQAQAALAQAQAGLMAANGNGNLPAPTGNMPGQPGQPGSPSGQPGQPGQPGQAGQPGQPQAGNMPGNAPGQQNGQPGTEGAQQYSPPTGNEAVKVETRGVAGRASSFAALPPRERAVIEQSQAEKYPEEYGAQVEQYLLNLARESSEKK</sequence>